<organism evidence="1 2">
    <name type="scientific">Fluviibacter phosphoraccumulans</name>
    <dbReference type="NCBI Taxonomy" id="1751046"/>
    <lineage>
        <taxon>Bacteria</taxon>
        <taxon>Pseudomonadati</taxon>
        <taxon>Pseudomonadota</taxon>
        <taxon>Betaproteobacteria</taxon>
        <taxon>Rhodocyclales</taxon>
        <taxon>Fluviibacteraceae</taxon>
        <taxon>Fluviibacter</taxon>
    </lineage>
</organism>
<evidence type="ECO:0000313" key="2">
    <source>
        <dbReference type="Proteomes" id="UP000463961"/>
    </source>
</evidence>
<keyword evidence="2" id="KW-1185">Reference proteome</keyword>
<dbReference type="EMBL" id="AP022345">
    <property type="protein sequence ID" value="BBU69261.1"/>
    <property type="molecule type" value="Genomic_DNA"/>
</dbReference>
<evidence type="ECO:0000313" key="1">
    <source>
        <dbReference type="EMBL" id="BBU69261.1"/>
    </source>
</evidence>
<name>A0A679HSF4_9RHOO</name>
<reference evidence="2" key="1">
    <citation type="submission" date="2020-01" db="EMBL/GenBank/DDBJ databases">
        <title>Phosphoaccumulans saitamaens gen. nov., sp. nov., a polyphosphate accumulating bacterium isolated from surface river water.</title>
        <authorList>
            <person name="Watanabe K."/>
            <person name="Suda W."/>
        </authorList>
    </citation>
    <scope>NUCLEOTIDE SEQUENCE [LARGE SCALE GENOMIC DNA]</scope>
    <source>
        <strain evidence="2">ICHIAU1</strain>
    </source>
</reference>
<dbReference type="InterPro" id="IPR052163">
    <property type="entry name" value="DGC-Regulatory_Protein"/>
</dbReference>
<dbReference type="Pfam" id="PF00990">
    <property type="entry name" value="GGDEF"/>
    <property type="match status" value="1"/>
</dbReference>
<dbReference type="AlphaFoldDB" id="A0A679HSF4"/>
<dbReference type="InterPro" id="IPR029787">
    <property type="entry name" value="Nucleotide_cyclase"/>
</dbReference>
<dbReference type="InterPro" id="IPR000160">
    <property type="entry name" value="GGDEF_dom"/>
</dbReference>
<accession>A0A679HSF4</accession>
<dbReference type="PROSITE" id="PS50887">
    <property type="entry name" value="GGDEF"/>
    <property type="match status" value="1"/>
</dbReference>
<dbReference type="CDD" id="cd01949">
    <property type="entry name" value="GGDEF"/>
    <property type="match status" value="1"/>
</dbReference>
<dbReference type="NCBIfam" id="TIGR00254">
    <property type="entry name" value="GGDEF"/>
    <property type="match status" value="1"/>
</dbReference>
<dbReference type="PANTHER" id="PTHR46663:SF3">
    <property type="entry name" value="SLL0267 PROTEIN"/>
    <property type="match status" value="1"/>
</dbReference>
<dbReference type="InterPro" id="IPR043128">
    <property type="entry name" value="Rev_trsase/Diguanyl_cyclase"/>
</dbReference>
<dbReference type="GO" id="GO:0003824">
    <property type="term" value="F:catalytic activity"/>
    <property type="evidence" value="ECO:0007669"/>
    <property type="project" value="UniProtKB-ARBA"/>
</dbReference>
<proteinExistence type="predicted"/>
<dbReference type="FunFam" id="3.30.70.270:FF:000001">
    <property type="entry name" value="Diguanylate cyclase domain protein"/>
    <property type="match status" value="1"/>
</dbReference>
<dbReference type="Proteomes" id="UP000463961">
    <property type="component" value="Chromosome"/>
</dbReference>
<dbReference type="Gene3D" id="3.30.70.270">
    <property type="match status" value="1"/>
</dbReference>
<protein>
    <submittedName>
        <fullName evidence="1">Uncharacterized protein</fullName>
    </submittedName>
</protein>
<sequence length="394" mass="43386">MTKENTPSAELLTHTVFERHAARTTHRWSFIRLGLWASLAVLVMLILVGAWSYRQTNQMMLESQERTGKAIAAGLTSAVEEDLIVKNYAQLEVRLMQVMAGAQISAALVADASGKVLSEVQRDPRTSEVSVVFNDGSIRNPVAQPTTSRTDDVLNIFYPVGGVVPIGWVKLRVATTPDDALLGGIHQQLLLLLSLGAITMLMVVGFSLWRTYSRVQTAQMLIEELNDSLHSAAFYDALTQLPNRHLLADRLKQALAMAARSNKHLAVCYLDLDGFKQVNDQYGHDTGDALLIEVCQRMLKAVRQHDTVARVGGDEFVLLISDLESIHACELILSRLLGDLARPFHVNGHNLQVGASIGVAMHLQHGSDPATLIRMADKAMYSAKCAGKNRYCFF</sequence>
<dbReference type="SMART" id="SM00267">
    <property type="entry name" value="GGDEF"/>
    <property type="match status" value="1"/>
</dbReference>
<dbReference type="PANTHER" id="PTHR46663">
    <property type="entry name" value="DIGUANYLATE CYCLASE DGCT-RELATED"/>
    <property type="match status" value="1"/>
</dbReference>
<gene>
    <name evidence="1" type="ORF">ICHIAU1_15440</name>
</gene>
<dbReference type="RefSeq" id="WP_162050028.1">
    <property type="nucleotide sequence ID" value="NZ_AP019011.1"/>
</dbReference>
<dbReference type="OrthoDB" id="9812260at2"/>
<dbReference type="SUPFAM" id="SSF55073">
    <property type="entry name" value="Nucleotide cyclase"/>
    <property type="match status" value="1"/>
</dbReference>